<dbReference type="InterPro" id="IPR015421">
    <property type="entry name" value="PyrdxlP-dep_Trfase_major"/>
</dbReference>
<dbReference type="PANTHER" id="PTHR48097">
    <property type="entry name" value="L-THREONINE ALDOLASE-RELATED"/>
    <property type="match status" value="1"/>
</dbReference>
<reference evidence="5" key="1">
    <citation type="submission" date="2021-01" db="EMBL/GenBank/DDBJ databases">
        <title>Whole genome shotgun sequence of Rhizocola hellebori NBRC 109834.</title>
        <authorList>
            <person name="Komaki H."/>
            <person name="Tamura T."/>
        </authorList>
    </citation>
    <scope>NUCLEOTIDE SEQUENCE</scope>
    <source>
        <strain evidence="5">NBRC 109834</strain>
    </source>
</reference>
<comment type="caution">
    <text evidence="5">The sequence shown here is derived from an EMBL/GenBank/DDBJ whole genome shotgun (WGS) entry which is preliminary data.</text>
</comment>
<dbReference type="InterPro" id="IPR015422">
    <property type="entry name" value="PyrdxlP-dep_Trfase_small"/>
</dbReference>
<evidence type="ECO:0000259" key="4">
    <source>
        <dbReference type="Pfam" id="PF01212"/>
    </source>
</evidence>
<evidence type="ECO:0000256" key="2">
    <source>
        <dbReference type="ARBA" id="ARBA00006966"/>
    </source>
</evidence>
<dbReference type="EMBL" id="BONY01000014">
    <property type="protein sequence ID" value="GIH04719.1"/>
    <property type="molecule type" value="Genomic_DNA"/>
</dbReference>
<dbReference type="GO" id="GO:0006545">
    <property type="term" value="P:glycine biosynthetic process"/>
    <property type="evidence" value="ECO:0007669"/>
    <property type="project" value="TreeGrafter"/>
</dbReference>
<keyword evidence="6" id="KW-1185">Reference proteome</keyword>
<sequence length="364" mass="39602">MAEDKAQRRWLARQACTRALSGHLPMTAAQRLESFRSGGFDLDALPDAYGDGPVRDLETRVAELLGKPAAAFFPSGTMAQQVALRLWADRSGSNAVAMHPLSHLEVHEREGYVHLTGLRPVWVTREPRQPTPDEVAKLDERFGTLTVELPLREPGFLLPASFAELTEVVAAARARGAFVHFDGARLWESTVHLGQDLATIAGLADSVYVSFYKTLGGISGSALAGPADFIAEARAWRHRYGGNIFQQWPAIYAAMSGLDTVLPQLDSFVAHAQTVAAALSALPGVRVHPNPPHTHQFQIWVEGTAAALDEANLALAETEQVWFIGGWRDQTPTGLAMAEVTILQGALSWSAEQVTEVARKVFQR</sequence>
<dbReference type="SUPFAM" id="SSF53383">
    <property type="entry name" value="PLP-dependent transferases"/>
    <property type="match status" value="1"/>
</dbReference>
<accession>A0A8J3VES8</accession>
<evidence type="ECO:0000313" key="5">
    <source>
        <dbReference type="EMBL" id="GIH04719.1"/>
    </source>
</evidence>
<dbReference type="AlphaFoldDB" id="A0A8J3VES8"/>
<evidence type="ECO:0000256" key="1">
    <source>
        <dbReference type="ARBA" id="ARBA00001933"/>
    </source>
</evidence>
<name>A0A8J3VES8_9ACTN</name>
<keyword evidence="3" id="KW-0663">Pyridoxal phosphate</keyword>
<dbReference type="Gene3D" id="3.90.1150.10">
    <property type="entry name" value="Aspartate Aminotransferase, domain 1"/>
    <property type="match status" value="1"/>
</dbReference>
<dbReference type="RefSeq" id="WP_203908588.1">
    <property type="nucleotide sequence ID" value="NZ_BONY01000014.1"/>
</dbReference>
<gene>
    <name evidence="5" type="ORF">Rhe02_27860</name>
</gene>
<evidence type="ECO:0000313" key="6">
    <source>
        <dbReference type="Proteomes" id="UP000612899"/>
    </source>
</evidence>
<feature type="domain" description="Aromatic amino acid beta-eliminating lyase/threonine aldolase" evidence="4">
    <location>
        <begin position="48"/>
        <end position="295"/>
    </location>
</feature>
<dbReference type="GO" id="GO:0006567">
    <property type="term" value="P:L-threonine catabolic process"/>
    <property type="evidence" value="ECO:0007669"/>
    <property type="project" value="TreeGrafter"/>
</dbReference>
<dbReference type="InterPro" id="IPR001597">
    <property type="entry name" value="ArAA_b-elim_lyase/Thr_aldolase"/>
</dbReference>
<comment type="similarity">
    <text evidence="2">Belongs to the threonine aldolase family.</text>
</comment>
<proteinExistence type="inferred from homology"/>
<dbReference type="PANTHER" id="PTHR48097:SF9">
    <property type="entry name" value="L-THREONINE ALDOLASE"/>
    <property type="match status" value="1"/>
</dbReference>
<dbReference type="Gene3D" id="3.40.640.10">
    <property type="entry name" value="Type I PLP-dependent aspartate aminotransferase-like (Major domain)"/>
    <property type="match status" value="1"/>
</dbReference>
<dbReference type="Pfam" id="PF01212">
    <property type="entry name" value="Beta_elim_lyase"/>
    <property type="match status" value="1"/>
</dbReference>
<dbReference type="Proteomes" id="UP000612899">
    <property type="component" value="Unassembled WGS sequence"/>
</dbReference>
<dbReference type="GO" id="GO:0005829">
    <property type="term" value="C:cytosol"/>
    <property type="evidence" value="ECO:0007669"/>
    <property type="project" value="TreeGrafter"/>
</dbReference>
<organism evidence="5 6">
    <name type="scientific">Rhizocola hellebori</name>
    <dbReference type="NCBI Taxonomy" id="1392758"/>
    <lineage>
        <taxon>Bacteria</taxon>
        <taxon>Bacillati</taxon>
        <taxon>Actinomycetota</taxon>
        <taxon>Actinomycetes</taxon>
        <taxon>Micromonosporales</taxon>
        <taxon>Micromonosporaceae</taxon>
        <taxon>Rhizocola</taxon>
    </lineage>
</organism>
<dbReference type="GO" id="GO:0008732">
    <property type="term" value="F:L-allo-threonine aldolase activity"/>
    <property type="evidence" value="ECO:0007669"/>
    <property type="project" value="TreeGrafter"/>
</dbReference>
<comment type="cofactor">
    <cofactor evidence="1">
        <name>pyridoxal 5'-phosphate</name>
        <dbReference type="ChEBI" id="CHEBI:597326"/>
    </cofactor>
</comment>
<protein>
    <submittedName>
        <fullName evidence="5">Threonine aldolase</fullName>
    </submittedName>
</protein>
<dbReference type="InterPro" id="IPR015424">
    <property type="entry name" value="PyrdxlP-dep_Trfase"/>
</dbReference>
<evidence type="ECO:0000256" key="3">
    <source>
        <dbReference type="ARBA" id="ARBA00022898"/>
    </source>
</evidence>